<proteinExistence type="predicted"/>
<dbReference type="InterPro" id="IPR011060">
    <property type="entry name" value="RibuloseP-bd_barrel"/>
</dbReference>
<gene>
    <name evidence="3" type="ORF">S12H4_30348</name>
</gene>
<evidence type="ECO:0000259" key="2">
    <source>
        <dbReference type="Pfam" id="PF00215"/>
    </source>
</evidence>
<dbReference type="GO" id="GO:0019854">
    <property type="term" value="P:L-ascorbic acid catabolic process"/>
    <property type="evidence" value="ECO:0007669"/>
    <property type="project" value="TreeGrafter"/>
</dbReference>
<dbReference type="EMBL" id="BARW01017594">
    <property type="protein sequence ID" value="GAJ02521.1"/>
    <property type="molecule type" value="Genomic_DNA"/>
</dbReference>
<dbReference type="InterPro" id="IPR013785">
    <property type="entry name" value="Aldolase_TIM"/>
</dbReference>
<reference evidence="3" key="1">
    <citation type="journal article" date="2014" name="Front. Microbiol.">
        <title>High frequency of phylogenetically diverse reductive dehalogenase-homologous genes in deep subseafloor sedimentary metagenomes.</title>
        <authorList>
            <person name="Kawai M."/>
            <person name="Futagami T."/>
            <person name="Toyoda A."/>
            <person name="Takaki Y."/>
            <person name="Nishi S."/>
            <person name="Hori S."/>
            <person name="Arai W."/>
            <person name="Tsubouchi T."/>
            <person name="Morono Y."/>
            <person name="Uchiyama I."/>
            <person name="Ito T."/>
            <person name="Fujiyama A."/>
            <person name="Inagaki F."/>
            <person name="Takami H."/>
        </authorList>
    </citation>
    <scope>NUCLEOTIDE SEQUENCE</scope>
    <source>
        <strain evidence="3">Expedition CK06-06</strain>
    </source>
</reference>
<evidence type="ECO:0000256" key="1">
    <source>
        <dbReference type="ARBA" id="ARBA00023239"/>
    </source>
</evidence>
<feature type="non-terminal residue" evidence="3">
    <location>
        <position position="68"/>
    </location>
</feature>
<dbReference type="PANTHER" id="PTHR35039">
    <property type="entry name" value="3-KETO-L-GULONATE-6-PHOSPHATE DECARBOXYLASE SGBH-RELATED"/>
    <property type="match status" value="1"/>
</dbReference>
<dbReference type="InterPro" id="IPR001754">
    <property type="entry name" value="OMPdeCOase_dom"/>
</dbReference>
<sequence>MESILQVAFDFVNLKRALKVAEAAVAGGADWLEAGTPLIKSEGLDIVRELRGRFPDYTIVADMKIMDT</sequence>
<comment type="caution">
    <text evidence="3">The sequence shown here is derived from an EMBL/GenBank/DDBJ whole genome shotgun (WGS) entry which is preliminary data.</text>
</comment>
<dbReference type="PANTHER" id="PTHR35039:SF3">
    <property type="entry name" value="3-KETO-L-GULONATE-6-PHOSPHATE DECARBOXYLASE SGBH-RELATED"/>
    <property type="match status" value="1"/>
</dbReference>
<dbReference type="GO" id="GO:0033982">
    <property type="term" value="F:3-dehydro-L-gulonate-6-phosphate decarboxylase activity"/>
    <property type="evidence" value="ECO:0007669"/>
    <property type="project" value="TreeGrafter"/>
</dbReference>
<name>X1URL5_9ZZZZ</name>
<dbReference type="GO" id="GO:0006207">
    <property type="term" value="P:'de novo' pyrimidine nucleobase biosynthetic process"/>
    <property type="evidence" value="ECO:0007669"/>
    <property type="project" value="InterPro"/>
</dbReference>
<dbReference type="GO" id="GO:0004590">
    <property type="term" value="F:orotidine-5'-phosphate decarboxylase activity"/>
    <property type="evidence" value="ECO:0007669"/>
    <property type="project" value="InterPro"/>
</dbReference>
<accession>X1URL5</accession>
<feature type="domain" description="Orotidine 5'-phosphate decarboxylase" evidence="2">
    <location>
        <begin position="5"/>
        <end position="67"/>
    </location>
</feature>
<protein>
    <recommendedName>
        <fullName evidence="2">Orotidine 5'-phosphate decarboxylase domain-containing protein</fullName>
    </recommendedName>
</protein>
<keyword evidence="1" id="KW-0456">Lyase</keyword>
<dbReference type="Pfam" id="PF00215">
    <property type="entry name" value="OMPdecase"/>
    <property type="match status" value="1"/>
</dbReference>
<dbReference type="SUPFAM" id="SSF51366">
    <property type="entry name" value="Ribulose-phoshate binding barrel"/>
    <property type="match status" value="1"/>
</dbReference>
<evidence type="ECO:0000313" key="3">
    <source>
        <dbReference type="EMBL" id="GAJ02521.1"/>
    </source>
</evidence>
<dbReference type="Gene3D" id="3.20.20.70">
    <property type="entry name" value="Aldolase class I"/>
    <property type="match status" value="1"/>
</dbReference>
<dbReference type="AlphaFoldDB" id="X1URL5"/>
<organism evidence="3">
    <name type="scientific">marine sediment metagenome</name>
    <dbReference type="NCBI Taxonomy" id="412755"/>
    <lineage>
        <taxon>unclassified sequences</taxon>
        <taxon>metagenomes</taxon>
        <taxon>ecological metagenomes</taxon>
    </lineage>
</organism>